<accession>A0A517QL87</accession>
<sequence>MTDSEPHFSFFLLRHEGEIALVTITREQLTDDENLEQLDQELTRVLGEESGRKMICDLSAVKYLTSSAIGKLISLHRKSIRTGSRIVLCGLQTTVREILGTSHLLEYFSITPDAENAIAELKE</sequence>
<dbReference type="PROSITE" id="PS50801">
    <property type="entry name" value="STAS"/>
    <property type="match status" value="1"/>
</dbReference>
<dbReference type="GO" id="GO:0043856">
    <property type="term" value="F:anti-sigma factor antagonist activity"/>
    <property type="evidence" value="ECO:0007669"/>
    <property type="project" value="TreeGrafter"/>
</dbReference>
<organism evidence="2 3">
    <name type="scientific">Thalassoglobus polymorphus</name>
    <dbReference type="NCBI Taxonomy" id="2527994"/>
    <lineage>
        <taxon>Bacteria</taxon>
        <taxon>Pseudomonadati</taxon>
        <taxon>Planctomycetota</taxon>
        <taxon>Planctomycetia</taxon>
        <taxon>Planctomycetales</taxon>
        <taxon>Planctomycetaceae</taxon>
        <taxon>Thalassoglobus</taxon>
    </lineage>
</organism>
<reference evidence="2 3" key="1">
    <citation type="submission" date="2019-02" db="EMBL/GenBank/DDBJ databases">
        <title>Deep-cultivation of Planctomycetes and their phenomic and genomic characterization uncovers novel biology.</title>
        <authorList>
            <person name="Wiegand S."/>
            <person name="Jogler M."/>
            <person name="Boedeker C."/>
            <person name="Pinto D."/>
            <person name="Vollmers J."/>
            <person name="Rivas-Marin E."/>
            <person name="Kohn T."/>
            <person name="Peeters S.H."/>
            <person name="Heuer A."/>
            <person name="Rast P."/>
            <person name="Oberbeckmann S."/>
            <person name="Bunk B."/>
            <person name="Jeske O."/>
            <person name="Meyerdierks A."/>
            <person name="Storesund J.E."/>
            <person name="Kallscheuer N."/>
            <person name="Luecker S."/>
            <person name="Lage O.M."/>
            <person name="Pohl T."/>
            <person name="Merkel B.J."/>
            <person name="Hornburger P."/>
            <person name="Mueller R.-W."/>
            <person name="Bruemmer F."/>
            <person name="Labrenz M."/>
            <person name="Spormann A.M."/>
            <person name="Op den Camp H."/>
            <person name="Overmann J."/>
            <person name="Amann R."/>
            <person name="Jetten M.S.M."/>
            <person name="Mascher T."/>
            <person name="Medema M.H."/>
            <person name="Devos D.P."/>
            <person name="Kaster A.-K."/>
            <person name="Ovreas L."/>
            <person name="Rohde M."/>
            <person name="Galperin M.Y."/>
            <person name="Jogler C."/>
        </authorList>
    </citation>
    <scope>NUCLEOTIDE SEQUENCE [LARGE SCALE GENOMIC DNA]</scope>
    <source>
        <strain evidence="2 3">Mal48</strain>
    </source>
</reference>
<evidence type="ECO:0000259" key="1">
    <source>
        <dbReference type="PROSITE" id="PS50801"/>
    </source>
</evidence>
<dbReference type="RefSeq" id="WP_145197621.1">
    <property type="nucleotide sequence ID" value="NZ_CP036267.1"/>
</dbReference>
<dbReference type="InterPro" id="IPR002645">
    <property type="entry name" value="STAS_dom"/>
</dbReference>
<evidence type="ECO:0000313" key="3">
    <source>
        <dbReference type="Proteomes" id="UP000315724"/>
    </source>
</evidence>
<dbReference type="Gene3D" id="3.30.750.24">
    <property type="entry name" value="STAS domain"/>
    <property type="match status" value="1"/>
</dbReference>
<gene>
    <name evidence="2" type="ORF">Mal48_16450</name>
</gene>
<name>A0A517QL87_9PLAN</name>
<proteinExistence type="predicted"/>
<dbReference type="PANTHER" id="PTHR33495">
    <property type="entry name" value="ANTI-SIGMA FACTOR ANTAGONIST TM_1081-RELATED-RELATED"/>
    <property type="match status" value="1"/>
</dbReference>
<dbReference type="EMBL" id="CP036267">
    <property type="protein sequence ID" value="QDT32399.1"/>
    <property type="molecule type" value="Genomic_DNA"/>
</dbReference>
<feature type="domain" description="STAS" evidence="1">
    <location>
        <begin position="34"/>
        <end position="121"/>
    </location>
</feature>
<dbReference type="SUPFAM" id="SSF52091">
    <property type="entry name" value="SpoIIaa-like"/>
    <property type="match status" value="1"/>
</dbReference>
<dbReference type="Pfam" id="PF01740">
    <property type="entry name" value="STAS"/>
    <property type="match status" value="1"/>
</dbReference>
<dbReference type="OrthoDB" id="213976at2"/>
<dbReference type="AlphaFoldDB" id="A0A517QL87"/>
<dbReference type="Proteomes" id="UP000315724">
    <property type="component" value="Chromosome"/>
</dbReference>
<keyword evidence="3" id="KW-1185">Reference proteome</keyword>
<evidence type="ECO:0000313" key="2">
    <source>
        <dbReference type="EMBL" id="QDT32399.1"/>
    </source>
</evidence>
<dbReference type="KEGG" id="tpol:Mal48_16450"/>
<dbReference type="CDD" id="cd07043">
    <property type="entry name" value="STAS_anti-anti-sigma_factors"/>
    <property type="match status" value="1"/>
</dbReference>
<dbReference type="InterPro" id="IPR036513">
    <property type="entry name" value="STAS_dom_sf"/>
</dbReference>
<protein>
    <submittedName>
        <fullName evidence="2">Anti-sigma factor antagonist</fullName>
    </submittedName>
</protein>